<evidence type="ECO:0000256" key="2">
    <source>
        <dbReference type="ARBA" id="ARBA00022598"/>
    </source>
</evidence>
<dbReference type="GO" id="GO:0031956">
    <property type="term" value="F:medium-chain fatty acid-CoA ligase activity"/>
    <property type="evidence" value="ECO:0007669"/>
    <property type="project" value="TreeGrafter"/>
</dbReference>
<dbReference type="Gene3D" id="3.40.50.12780">
    <property type="entry name" value="N-terminal domain of ligase-like"/>
    <property type="match status" value="1"/>
</dbReference>
<dbReference type="InterPro" id="IPR025110">
    <property type="entry name" value="AMP-bd_C"/>
</dbReference>
<keyword evidence="2" id="KW-0436">Ligase</keyword>
<dbReference type="InterPro" id="IPR000873">
    <property type="entry name" value="AMP-dep_synth/lig_dom"/>
</dbReference>
<evidence type="ECO:0000256" key="1">
    <source>
        <dbReference type="ARBA" id="ARBA00006432"/>
    </source>
</evidence>
<name>A0AAU8GXD9_9BACT</name>
<dbReference type="Pfam" id="PF13193">
    <property type="entry name" value="AMP-binding_C"/>
    <property type="match status" value="1"/>
</dbReference>
<sequence length="544" mass="62171">MSSYNVERFKEIFEKNFTYLSGFLRNVKKFPEKVALIDTDTARQWTYSELNKEANRFASALIEEGAKKGDVVMFQLMNVPEFAFIWLGCQKTGTVSSPVNFRLSSGETAYTIDDSQPRIFIFDIALKEMVKEAIKLSKHKPKRLIYVGHGECEFAIPYEEYVKGKPDFEPIEPPQEAYSEVTRLYTSGTTGRPKGVPLNNINEVLTAIDVIVSLGLNKNDILLNLSPWFHRGGIHIGGPNPGLYLGATIASMKAFYPKPALEAIEKYKVTFIIGVPTMYKVMMEEQKKHHHDLSSLRGLVSMGSPLDRALCIEMQNVFTPNIFNGYGTSETFWNTLLIPEDLPQMAGTAGRAVLFDEVRVVRVYEDRLAEPEEIVKKDNQEVGEVIIKSLKCSYDYHNKPEETNKKINKEWFYTGDLATWDENDYITIVSRKDDMVIVGGENIYPIQIEEVIQEHPKVMYCAVVGVPDEKRGQALVAYVVKKDETLTLEELKNFISKHPMLPAYKRPRYWRFLDSLPMTATGKKQHYKLREQAREDLKNGLLLR</sequence>
<feature type="domain" description="AMP-dependent synthetase/ligase" evidence="3">
    <location>
        <begin position="25"/>
        <end position="389"/>
    </location>
</feature>
<evidence type="ECO:0000313" key="5">
    <source>
        <dbReference type="EMBL" id="XCH47143.1"/>
    </source>
</evidence>
<dbReference type="KEGG" id="taut:V4D30_02420"/>
<dbReference type="InterPro" id="IPR045851">
    <property type="entry name" value="AMP-bd_C_sf"/>
</dbReference>
<dbReference type="SUPFAM" id="SSF56801">
    <property type="entry name" value="Acetyl-CoA synthetase-like"/>
    <property type="match status" value="1"/>
</dbReference>
<reference evidence="5" key="1">
    <citation type="submission" date="2024-01" db="EMBL/GenBank/DDBJ databases">
        <title>The first autotrophic representatives of the genus Thermodesulfovibrio.</title>
        <authorList>
            <person name="Maltseva A.I."/>
            <person name="Elcheninov A.G."/>
            <person name="Kublanov I.V."/>
            <person name="Lebedinsky A.V."/>
            <person name="Frolov E.N."/>
        </authorList>
    </citation>
    <scope>NUCLEOTIDE SEQUENCE</scope>
    <source>
        <strain evidence="5">3907-1M</strain>
    </source>
</reference>
<accession>A0AAU8GXD9</accession>
<dbReference type="InterPro" id="IPR042099">
    <property type="entry name" value="ANL_N_sf"/>
</dbReference>
<evidence type="ECO:0000259" key="3">
    <source>
        <dbReference type="Pfam" id="PF00501"/>
    </source>
</evidence>
<dbReference type="PANTHER" id="PTHR43201:SF5">
    <property type="entry name" value="MEDIUM-CHAIN ACYL-COA LIGASE ACSF2, MITOCHONDRIAL"/>
    <property type="match status" value="1"/>
</dbReference>
<dbReference type="Pfam" id="PF00501">
    <property type="entry name" value="AMP-binding"/>
    <property type="match status" value="1"/>
</dbReference>
<dbReference type="PANTHER" id="PTHR43201">
    <property type="entry name" value="ACYL-COA SYNTHETASE"/>
    <property type="match status" value="1"/>
</dbReference>
<dbReference type="EMBL" id="CP144373">
    <property type="protein sequence ID" value="XCH47143.1"/>
    <property type="molecule type" value="Genomic_DNA"/>
</dbReference>
<comment type="similarity">
    <text evidence="1">Belongs to the ATP-dependent AMP-binding enzyme family.</text>
</comment>
<organism evidence="5">
    <name type="scientific">Thermodesulfovibrio autotrophicus</name>
    <dbReference type="NCBI Taxonomy" id="3118333"/>
    <lineage>
        <taxon>Bacteria</taxon>
        <taxon>Pseudomonadati</taxon>
        <taxon>Nitrospirota</taxon>
        <taxon>Thermodesulfovibrionia</taxon>
        <taxon>Thermodesulfovibrionales</taxon>
        <taxon>Thermodesulfovibrionaceae</taxon>
        <taxon>Thermodesulfovibrio</taxon>
    </lineage>
</organism>
<dbReference type="Gene3D" id="3.30.300.30">
    <property type="match status" value="1"/>
</dbReference>
<protein>
    <submittedName>
        <fullName evidence="5">Class I adenylate-forming enzyme family protein</fullName>
    </submittedName>
</protein>
<gene>
    <name evidence="5" type="ORF">V4D30_02420</name>
</gene>
<evidence type="ECO:0000259" key="4">
    <source>
        <dbReference type="Pfam" id="PF13193"/>
    </source>
</evidence>
<dbReference type="GO" id="GO:0006631">
    <property type="term" value="P:fatty acid metabolic process"/>
    <property type="evidence" value="ECO:0007669"/>
    <property type="project" value="TreeGrafter"/>
</dbReference>
<feature type="domain" description="AMP-binding enzyme C-terminal" evidence="4">
    <location>
        <begin position="447"/>
        <end position="523"/>
    </location>
</feature>
<dbReference type="RefSeq" id="WP_353684670.1">
    <property type="nucleotide sequence ID" value="NZ_CP144373.1"/>
</dbReference>
<dbReference type="AlphaFoldDB" id="A0AAU8GXD9"/>
<proteinExistence type="inferred from homology"/>